<gene>
    <name evidence="1" type="ORF">BRARA_K01455</name>
</gene>
<evidence type="ECO:0000313" key="1">
    <source>
        <dbReference type="EMBL" id="RIA04321.1"/>
    </source>
</evidence>
<accession>A0A397L5H4</accession>
<dbReference type="AlphaFoldDB" id="A0A397L5H4"/>
<proteinExistence type="predicted"/>
<protein>
    <submittedName>
        <fullName evidence="1">Uncharacterized protein</fullName>
    </submittedName>
</protein>
<dbReference type="EMBL" id="KZ867546">
    <property type="protein sequence ID" value="RIA04321.1"/>
    <property type="molecule type" value="Genomic_DNA"/>
</dbReference>
<name>A0A397L5H4_BRACM</name>
<reference evidence="1" key="1">
    <citation type="submission" date="2018-06" db="EMBL/GenBank/DDBJ databases">
        <title>WGS assembly of Brassica rapa FPsc.</title>
        <authorList>
            <person name="Bowman J."/>
            <person name="Kohchi T."/>
            <person name="Yamato K."/>
            <person name="Jenkins J."/>
            <person name="Shu S."/>
            <person name="Ishizaki K."/>
            <person name="Yamaoka S."/>
            <person name="Nishihama R."/>
            <person name="Nakamura Y."/>
            <person name="Berger F."/>
            <person name="Adam C."/>
            <person name="Aki S."/>
            <person name="Althoff F."/>
            <person name="Araki T."/>
            <person name="Arteaga-Vazquez M."/>
            <person name="Balasubrmanian S."/>
            <person name="Bauer D."/>
            <person name="Boehm C."/>
            <person name="Briginshaw L."/>
            <person name="Caballero-Perez J."/>
            <person name="Catarino B."/>
            <person name="Chen F."/>
            <person name="Chiyoda S."/>
            <person name="Chovatia M."/>
            <person name="Davies K."/>
            <person name="Delmans M."/>
            <person name="Demura T."/>
            <person name="Dierschke T."/>
            <person name="Dolan L."/>
            <person name="Dorantes-Acosta A."/>
            <person name="Eklund D."/>
            <person name="Florent S."/>
            <person name="Flores-Sandoval E."/>
            <person name="Fujiyama A."/>
            <person name="Fukuzawa H."/>
            <person name="Galik B."/>
            <person name="Grimanelli D."/>
            <person name="Grimwood J."/>
            <person name="Grossniklaus U."/>
            <person name="Hamada T."/>
            <person name="Haseloff J."/>
            <person name="Hetherington A."/>
            <person name="Higo A."/>
            <person name="Hirakawa Y."/>
            <person name="Hundley H."/>
            <person name="Ikeda Y."/>
            <person name="Inoue K."/>
            <person name="Inoue S."/>
            <person name="Ishida S."/>
            <person name="Jia Q."/>
            <person name="Kakita M."/>
            <person name="Kanazawa T."/>
            <person name="Kawai Y."/>
            <person name="Kawashima T."/>
            <person name="Kennedy M."/>
            <person name="Kinose K."/>
            <person name="Kinoshita T."/>
            <person name="Kohara Y."/>
            <person name="Koide E."/>
            <person name="Komatsu K."/>
            <person name="Kopischke S."/>
            <person name="Kubo M."/>
            <person name="Kyozuka J."/>
            <person name="Lagercrantz U."/>
            <person name="Lin S."/>
            <person name="Lindquist E."/>
            <person name="Lipzen A."/>
            <person name="Lu C."/>
            <person name="Luna E."/>
            <person name="Martienssen R."/>
            <person name="Minamino N."/>
            <person name="Mizutani M."/>
            <person name="Mizutani M."/>
            <person name="Mochizuki N."/>
            <person name="Monte I."/>
            <person name="Mosher R."/>
            <person name="Nagasaki H."/>
            <person name="Nakagami H."/>
            <person name="Naramoto S."/>
            <person name="Nishitani K."/>
            <person name="Ohtani M."/>
            <person name="Okamoto T."/>
            <person name="Okumura M."/>
            <person name="Phillips J."/>
            <person name="Pollak B."/>
            <person name="Reinders A."/>
            <person name="Roevekamp M."/>
            <person name="Sano R."/>
            <person name="Sawa S."/>
            <person name="Schmid M."/>
            <person name="Shirakawa M."/>
            <person name="Solano R."/>
            <person name="Spunde A."/>
            <person name="Suetsugu N."/>
            <person name="Sugano S."/>
            <person name="Sugiyama A."/>
            <person name="Sun R."/>
            <person name="Suzuki Y."/>
            <person name="Takenaka M."/>
            <person name="Takezawa D."/>
            <person name="Tomogane H."/>
            <person name="Tsuzuki M."/>
            <person name="Ueda T."/>
            <person name="Umeda M."/>
            <person name="Ward J."/>
            <person name="Watanabe Y."/>
            <person name="Yazaki K."/>
            <person name="Yokoyama R."/>
            <person name="Yoshitake Y."/>
            <person name="Yotsui I."/>
            <person name="Zachgo S."/>
            <person name="Schmutz J."/>
        </authorList>
    </citation>
    <scope>NUCLEOTIDE SEQUENCE [LARGE SCALE GENOMIC DNA]</scope>
</reference>
<organism evidence="1">
    <name type="scientific">Brassica campestris</name>
    <name type="common">Field mustard</name>
    <dbReference type="NCBI Taxonomy" id="3711"/>
    <lineage>
        <taxon>Eukaryota</taxon>
        <taxon>Viridiplantae</taxon>
        <taxon>Streptophyta</taxon>
        <taxon>Embryophyta</taxon>
        <taxon>Tracheophyta</taxon>
        <taxon>Spermatophyta</taxon>
        <taxon>Magnoliopsida</taxon>
        <taxon>eudicotyledons</taxon>
        <taxon>Gunneridae</taxon>
        <taxon>Pentapetalae</taxon>
        <taxon>rosids</taxon>
        <taxon>malvids</taxon>
        <taxon>Brassicales</taxon>
        <taxon>Brassicaceae</taxon>
        <taxon>Brassiceae</taxon>
        <taxon>Brassica</taxon>
    </lineage>
</organism>
<dbReference type="Proteomes" id="UP000264353">
    <property type="component" value="Unassembled WGS sequence"/>
</dbReference>
<sequence length="97" mass="11573">MGSSYTNVWSEIIEILIDRNKEKKSLVCIRYAFQAVLYVVWRERNRVRHGDKLLPLSVMKRMIDKGIRNKISVLHRKGIKGMENMMQFWFSTRIPNC</sequence>